<proteinExistence type="predicted"/>
<evidence type="ECO:0000313" key="1">
    <source>
        <dbReference type="EMBL" id="KAK7995943.1"/>
    </source>
</evidence>
<accession>A0ABR1R2E4</accession>
<keyword evidence="2" id="KW-1185">Reference proteome</keyword>
<name>A0ABR1R2E4_9PEZI</name>
<dbReference type="Proteomes" id="UP001396898">
    <property type="component" value="Unassembled WGS sequence"/>
</dbReference>
<protein>
    <submittedName>
        <fullName evidence="1">Uncharacterized protein</fullName>
    </submittedName>
</protein>
<organism evidence="1 2">
    <name type="scientific">Apiospora marii</name>
    <dbReference type="NCBI Taxonomy" id="335849"/>
    <lineage>
        <taxon>Eukaryota</taxon>
        <taxon>Fungi</taxon>
        <taxon>Dikarya</taxon>
        <taxon>Ascomycota</taxon>
        <taxon>Pezizomycotina</taxon>
        <taxon>Sordariomycetes</taxon>
        <taxon>Xylariomycetidae</taxon>
        <taxon>Amphisphaeriales</taxon>
        <taxon>Apiosporaceae</taxon>
        <taxon>Apiospora</taxon>
    </lineage>
</organism>
<dbReference type="EMBL" id="JAQQWI010000022">
    <property type="protein sequence ID" value="KAK7995943.1"/>
    <property type="molecule type" value="Genomic_DNA"/>
</dbReference>
<evidence type="ECO:0000313" key="2">
    <source>
        <dbReference type="Proteomes" id="UP001396898"/>
    </source>
</evidence>
<gene>
    <name evidence="1" type="ORF">PG991_015410</name>
</gene>
<sequence>MTSPALENLAPELKLMILKGSDAASIRSLILASPAFYRVFCRYYTVILQYSVVYSSGVRPEVLNDALAAASLPYPPDMNNADKETRKDEAAAEKAVRLWKYNKFAFAPTEKDSPIQYPGGRCAVPGFDSGFNLRHAAELARLSSYIEGFIDDYVAKARCDPLKDFDVYNNVPYWADETLKSLNPNSPIDLEKKKAIRLTTNELIKFQRAFFRFEFYARVHANSPSRAEYDVNKNPLIKLAPSQTEEVACAYSYLFSLLMLAFAETDNVDELKKTMVDGGRTFPVRHVWDRDHMWLKHNSRYFIRVKLASGIERLWNSLAEPYETRRKLVSDDIHRRTQTRDNTLGGGEFMRAVLNGDPYCCFSCCINQWGLVFLYRGSRLGSQPHNAIPNPARLGEGGILSSGIMPNSSWKWRNRQIHHIVKPRKNAVPQQREAERIIATRRMCAWVFWDDRTLKRPMRRYRLCDFKEIDMKGFLLEEERTT</sequence>
<comment type="caution">
    <text evidence="1">The sequence shown here is derived from an EMBL/GenBank/DDBJ whole genome shotgun (WGS) entry which is preliminary data.</text>
</comment>
<reference evidence="1 2" key="1">
    <citation type="submission" date="2023-01" db="EMBL/GenBank/DDBJ databases">
        <title>Analysis of 21 Apiospora genomes using comparative genomics revels a genus with tremendous synthesis potential of carbohydrate active enzymes and secondary metabolites.</title>
        <authorList>
            <person name="Sorensen T."/>
        </authorList>
    </citation>
    <scope>NUCLEOTIDE SEQUENCE [LARGE SCALE GENOMIC DNA]</scope>
    <source>
        <strain evidence="1 2">CBS 20057</strain>
    </source>
</reference>